<dbReference type="EMBL" id="KE343439">
    <property type="protein sequence ID" value="EXB29441.1"/>
    <property type="molecule type" value="Genomic_DNA"/>
</dbReference>
<organism evidence="2 3">
    <name type="scientific">Morus notabilis</name>
    <dbReference type="NCBI Taxonomy" id="981085"/>
    <lineage>
        <taxon>Eukaryota</taxon>
        <taxon>Viridiplantae</taxon>
        <taxon>Streptophyta</taxon>
        <taxon>Embryophyta</taxon>
        <taxon>Tracheophyta</taxon>
        <taxon>Spermatophyta</taxon>
        <taxon>Magnoliopsida</taxon>
        <taxon>eudicotyledons</taxon>
        <taxon>Gunneridae</taxon>
        <taxon>Pentapetalae</taxon>
        <taxon>rosids</taxon>
        <taxon>fabids</taxon>
        <taxon>Rosales</taxon>
        <taxon>Moraceae</taxon>
        <taxon>Moreae</taxon>
        <taxon>Morus</taxon>
    </lineage>
</organism>
<evidence type="ECO:0000256" key="1">
    <source>
        <dbReference type="SAM" id="MobiDB-lite"/>
    </source>
</evidence>
<feature type="region of interest" description="Disordered" evidence="1">
    <location>
        <begin position="112"/>
        <end position="140"/>
    </location>
</feature>
<evidence type="ECO:0000313" key="3">
    <source>
        <dbReference type="Proteomes" id="UP000030645"/>
    </source>
</evidence>
<reference evidence="3" key="1">
    <citation type="submission" date="2013-01" db="EMBL/GenBank/DDBJ databases">
        <title>Draft Genome Sequence of a Mulberry Tree, Morus notabilis C.K. Schneid.</title>
        <authorList>
            <person name="He N."/>
            <person name="Zhao S."/>
        </authorList>
    </citation>
    <scope>NUCLEOTIDE SEQUENCE</scope>
</reference>
<accession>W9QDM6</accession>
<keyword evidence="3" id="KW-1185">Reference proteome</keyword>
<proteinExistence type="predicted"/>
<dbReference type="Proteomes" id="UP000030645">
    <property type="component" value="Unassembled WGS sequence"/>
</dbReference>
<evidence type="ECO:0000313" key="2">
    <source>
        <dbReference type="EMBL" id="EXB29441.1"/>
    </source>
</evidence>
<protein>
    <submittedName>
        <fullName evidence="2">Uncharacterized protein</fullName>
    </submittedName>
</protein>
<name>W9QDM6_9ROSA</name>
<gene>
    <name evidence="2" type="ORF">L484_022112</name>
</gene>
<sequence length="140" mass="15737">MGGLKDVIQRRVRTHNPADVSRAMELAYDVEEELGIQTTGVFGGRQVGNVSFSGHRFSSSRDLSGGPQLTHLPDPVIGNLGPNPFQDQSKIHAPPTHLGTLHALWEKFLKRSRQDSNHRTDPRRHSRGPEERKIIRTKNF</sequence>
<feature type="region of interest" description="Disordered" evidence="1">
    <location>
        <begin position="56"/>
        <end position="95"/>
    </location>
</feature>
<dbReference type="AlphaFoldDB" id="W9QDM6"/>